<gene>
    <name evidence="1" type="ORF">SDC9_159756</name>
</gene>
<evidence type="ECO:0000313" key="1">
    <source>
        <dbReference type="EMBL" id="MPN12438.1"/>
    </source>
</evidence>
<organism evidence="1">
    <name type="scientific">bioreactor metagenome</name>
    <dbReference type="NCBI Taxonomy" id="1076179"/>
    <lineage>
        <taxon>unclassified sequences</taxon>
        <taxon>metagenomes</taxon>
        <taxon>ecological metagenomes</taxon>
    </lineage>
</organism>
<accession>A0A645FDF5</accession>
<comment type="caution">
    <text evidence="1">The sequence shown here is derived from an EMBL/GenBank/DDBJ whole genome shotgun (WGS) entry which is preliminary data.</text>
</comment>
<proteinExistence type="predicted"/>
<dbReference type="EMBL" id="VSSQ01058784">
    <property type="protein sequence ID" value="MPN12438.1"/>
    <property type="molecule type" value="Genomic_DNA"/>
</dbReference>
<dbReference type="AlphaFoldDB" id="A0A645FDF5"/>
<sequence length="151" mass="16930">MPFGPKASVREMLLVNGGEISGSMVTAPNRAFSILGRLVRVTARANRYPRKVPVMLTAVARIKLPYSALMLYPVPNTFFILVKEKTPSTMKVVSKRRIRGRNIKTANESQTVTRAKKSAGSVFESDLRFIEPCMRYSFSAYRRRGLMEGPS</sequence>
<reference evidence="1" key="1">
    <citation type="submission" date="2019-08" db="EMBL/GenBank/DDBJ databases">
        <authorList>
            <person name="Kucharzyk K."/>
            <person name="Murdoch R.W."/>
            <person name="Higgins S."/>
            <person name="Loffler F."/>
        </authorList>
    </citation>
    <scope>NUCLEOTIDE SEQUENCE</scope>
</reference>
<protein>
    <submittedName>
        <fullName evidence="1">Uncharacterized protein</fullName>
    </submittedName>
</protein>
<name>A0A645FDF5_9ZZZZ</name>